<proteinExistence type="predicted"/>
<feature type="signal peptide" evidence="1">
    <location>
        <begin position="1"/>
        <end position="19"/>
    </location>
</feature>
<accession>A0A0M3AKN5</accession>
<sequence length="352" mass="37698">MAHHFCAALVRLMLIEALAQSGFSGAEGWFSAWFSGLAPVPDVTTQITAPAALVADTLLSELSLSTWEPLGQATAQIRAAARFDQDRHHAEPEIPPAFAVEEATRLSESLALGPEENWPLAALDRLHDAAAGSPHFAPVERNRQLLALPSGPMVFEQARSAMPLWALDLVAGRLIAQSNPGSPPLPLPGTVRAEALRPELWPRERAILVAEAAGNAARRVSEQLDAAYARVQVMQAAISRLRSTSRAPHLYRLLAGFGPLRPLQIEQALGVSKNGARDLVAALVKAGLAETTAPRHQAVIRALPPPRTYNVPAAEDDVSADSPYAEHDAIMADIDRLLARANASCRGNDLDE</sequence>
<reference evidence="2 3" key="1">
    <citation type="submission" date="2015-04" db="EMBL/GenBank/DDBJ databases">
        <title>Genome sequence of aromatic hydrocarbons-degrading Sphingobium chungbukense DJ77.</title>
        <authorList>
            <person name="Kim Y.-C."/>
            <person name="Chae J.-C."/>
        </authorList>
    </citation>
    <scope>NUCLEOTIDE SEQUENCE [LARGE SCALE GENOMIC DNA]</scope>
    <source>
        <strain evidence="2 3">DJ77</strain>
    </source>
</reference>
<dbReference type="Proteomes" id="UP000033874">
    <property type="component" value="Unassembled WGS sequence"/>
</dbReference>
<gene>
    <name evidence="2" type="ORF">YP76_19015</name>
</gene>
<comment type="caution">
    <text evidence="2">The sequence shown here is derived from an EMBL/GenBank/DDBJ whole genome shotgun (WGS) entry which is preliminary data.</text>
</comment>
<evidence type="ECO:0008006" key="4">
    <source>
        <dbReference type="Google" id="ProtNLM"/>
    </source>
</evidence>
<evidence type="ECO:0000256" key="1">
    <source>
        <dbReference type="SAM" id="SignalP"/>
    </source>
</evidence>
<keyword evidence="1" id="KW-0732">Signal</keyword>
<protein>
    <recommendedName>
        <fullName evidence="4">HTH marR-type domain-containing protein</fullName>
    </recommendedName>
</protein>
<evidence type="ECO:0000313" key="2">
    <source>
        <dbReference type="EMBL" id="KKW90657.1"/>
    </source>
</evidence>
<dbReference type="EMBL" id="LBIC01000009">
    <property type="protein sequence ID" value="KKW90657.1"/>
    <property type="molecule type" value="Genomic_DNA"/>
</dbReference>
<keyword evidence="3" id="KW-1185">Reference proteome</keyword>
<evidence type="ECO:0000313" key="3">
    <source>
        <dbReference type="Proteomes" id="UP000033874"/>
    </source>
</evidence>
<organism evidence="2 3">
    <name type="scientific">Sphingobium chungbukense</name>
    <dbReference type="NCBI Taxonomy" id="56193"/>
    <lineage>
        <taxon>Bacteria</taxon>
        <taxon>Pseudomonadati</taxon>
        <taxon>Pseudomonadota</taxon>
        <taxon>Alphaproteobacteria</taxon>
        <taxon>Sphingomonadales</taxon>
        <taxon>Sphingomonadaceae</taxon>
        <taxon>Sphingobium</taxon>
    </lineage>
</organism>
<feature type="chain" id="PRO_5005650499" description="HTH marR-type domain-containing protein" evidence="1">
    <location>
        <begin position="20"/>
        <end position="352"/>
    </location>
</feature>
<name>A0A0M3AKN5_9SPHN</name>
<dbReference type="AlphaFoldDB" id="A0A0M3AKN5"/>
<dbReference type="PATRIC" id="fig|56193.3.peg.4003"/>